<dbReference type="RefSeq" id="XP_060371159.1">
    <property type="nucleotide sequence ID" value="XM_060502225.1"/>
</dbReference>
<evidence type="ECO:0000313" key="3">
    <source>
        <dbReference type="Proteomes" id="UP001244207"/>
    </source>
</evidence>
<dbReference type="Proteomes" id="UP001244207">
    <property type="component" value="Unassembled WGS sequence"/>
</dbReference>
<organism evidence="2 3">
    <name type="scientific">Glomerella acutata</name>
    <name type="common">Colletotrichum acutatum</name>
    <dbReference type="NCBI Taxonomy" id="27357"/>
    <lineage>
        <taxon>Eukaryota</taxon>
        <taxon>Fungi</taxon>
        <taxon>Dikarya</taxon>
        <taxon>Ascomycota</taxon>
        <taxon>Pezizomycotina</taxon>
        <taxon>Sordariomycetes</taxon>
        <taxon>Hypocreomycetidae</taxon>
        <taxon>Glomerellales</taxon>
        <taxon>Glomerellaceae</taxon>
        <taxon>Colletotrichum</taxon>
        <taxon>Colletotrichum acutatum species complex</taxon>
    </lineage>
</organism>
<feature type="compositionally biased region" description="Basic residues" evidence="1">
    <location>
        <begin position="146"/>
        <end position="163"/>
    </location>
</feature>
<protein>
    <submittedName>
        <fullName evidence="2">Uncharacterized protein</fullName>
    </submittedName>
</protein>
<evidence type="ECO:0000256" key="1">
    <source>
        <dbReference type="SAM" id="MobiDB-lite"/>
    </source>
</evidence>
<name>A0AAD8XPF3_GLOAC</name>
<dbReference type="GeneID" id="85386124"/>
<proteinExistence type="predicted"/>
<dbReference type="EMBL" id="JAHMHS010000004">
    <property type="protein sequence ID" value="KAK1731104.1"/>
    <property type="molecule type" value="Genomic_DNA"/>
</dbReference>
<sequence>MEPGKGHLRSFPAQRPRRIAQHPCICTPPSLSFPSPSIPFFFFGPSFPGSRLSVRSTSYLPSPGAPTFGSDQPVTKLTRQAHSLVPSFFLQDNPISIAFRSTILIHTTHTTRTSHTHPSFLSHTPISCLPLHSIHKLPFPSQSGPSHHRQVPTPTKHKRKAPKHPPQLSVHPPRPVHLSLVVAIVC</sequence>
<dbReference type="AlphaFoldDB" id="A0AAD8XPF3"/>
<feature type="region of interest" description="Disordered" evidence="1">
    <location>
        <begin position="138"/>
        <end position="173"/>
    </location>
</feature>
<comment type="caution">
    <text evidence="2">The sequence shown here is derived from an EMBL/GenBank/DDBJ whole genome shotgun (WGS) entry which is preliminary data.</text>
</comment>
<evidence type="ECO:0000313" key="2">
    <source>
        <dbReference type="EMBL" id="KAK1731104.1"/>
    </source>
</evidence>
<accession>A0AAD8XPF3</accession>
<keyword evidence="3" id="KW-1185">Reference proteome</keyword>
<gene>
    <name evidence="2" type="ORF">BDZ83DRAFT_297189</name>
</gene>
<reference evidence="2" key="1">
    <citation type="submission" date="2021-12" db="EMBL/GenBank/DDBJ databases">
        <title>Comparative genomics, transcriptomics and evolutionary studies reveal genomic signatures of adaptation to plant cell wall in hemibiotrophic fungi.</title>
        <authorList>
            <consortium name="DOE Joint Genome Institute"/>
            <person name="Baroncelli R."/>
            <person name="Diaz J.F."/>
            <person name="Benocci T."/>
            <person name="Peng M."/>
            <person name="Battaglia E."/>
            <person name="Haridas S."/>
            <person name="Andreopoulos W."/>
            <person name="Labutti K."/>
            <person name="Pangilinan J."/>
            <person name="Floch G.L."/>
            <person name="Makela M.R."/>
            <person name="Henrissat B."/>
            <person name="Grigoriev I.V."/>
            <person name="Crouch J.A."/>
            <person name="De Vries R.P."/>
            <person name="Sukno S.A."/>
            <person name="Thon M.R."/>
        </authorList>
    </citation>
    <scope>NUCLEOTIDE SEQUENCE</scope>
    <source>
        <strain evidence="2">CBS 112980</strain>
    </source>
</reference>